<dbReference type="GeneID" id="9465447"/>
<dbReference type="HOGENOM" id="CLU_117905_0_0_1"/>
<gene>
    <name evidence="1" type="ORF">PITG_15523</name>
</gene>
<dbReference type="KEGG" id="pif:PITG_15523"/>
<protein>
    <submittedName>
        <fullName evidence="1">Uncharacterized protein</fullName>
    </submittedName>
</protein>
<evidence type="ECO:0000313" key="2">
    <source>
        <dbReference type="Proteomes" id="UP000006643"/>
    </source>
</evidence>
<dbReference type="Proteomes" id="UP000006643">
    <property type="component" value="Unassembled WGS sequence"/>
</dbReference>
<proteinExistence type="predicted"/>
<keyword evidence="2" id="KW-1185">Reference proteome</keyword>
<name>D0NT85_PHYIT</name>
<organism evidence="1 2">
    <name type="scientific">Phytophthora infestans (strain T30-4)</name>
    <name type="common">Potato late blight agent</name>
    <dbReference type="NCBI Taxonomy" id="403677"/>
    <lineage>
        <taxon>Eukaryota</taxon>
        <taxon>Sar</taxon>
        <taxon>Stramenopiles</taxon>
        <taxon>Oomycota</taxon>
        <taxon>Peronosporomycetes</taxon>
        <taxon>Peronosporales</taxon>
        <taxon>Peronosporaceae</taxon>
        <taxon>Phytophthora</taxon>
    </lineage>
</organism>
<accession>D0NT85</accession>
<sequence length="199" mass="22853">MSIPDYEGLLPTKFNSAAMGDIPALGIKYSLRMIVLGPSLSKNNNLYLFILKNAPRVFAHLTIIARNPHQELYDYLKDEMGKFIIFANPDLPPSVDQVRRAQLSLKKPELVIIDDYSNDKLAEKNLFSHYMTRQRHGKLAISKRDLAMVVKDFNIPGYDERSIVHYYNRAAERKGQILRCGSVRGELRYNFHSPIQTEV</sequence>
<reference evidence="2" key="1">
    <citation type="journal article" date="2009" name="Nature">
        <title>Genome sequence and analysis of the Irish potato famine pathogen Phytophthora infestans.</title>
        <authorList>
            <consortium name="The Broad Institute Genome Sequencing Platform"/>
            <person name="Haas B.J."/>
            <person name="Kamoun S."/>
            <person name="Zody M.C."/>
            <person name="Jiang R.H."/>
            <person name="Handsaker R.E."/>
            <person name="Cano L.M."/>
            <person name="Grabherr M."/>
            <person name="Kodira C.D."/>
            <person name="Raffaele S."/>
            <person name="Torto-Alalibo T."/>
            <person name="Bozkurt T.O."/>
            <person name="Ah-Fong A.M."/>
            <person name="Alvarado L."/>
            <person name="Anderson V.L."/>
            <person name="Armstrong M.R."/>
            <person name="Avrova A."/>
            <person name="Baxter L."/>
            <person name="Beynon J."/>
            <person name="Boevink P.C."/>
            <person name="Bollmann S.R."/>
            <person name="Bos J.I."/>
            <person name="Bulone V."/>
            <person name="Cai G."/>
            <person name="Cakir C."/>
            <person name="Carrington J.C."/>
            <person name="Chawner M."/>
            <person name="Conti L."/>
            <person name="Costanzo S."/>
            <person name="Ewan R."/>
            <person name="Fahlgren N."/>
            <person name="Fischbach M.A."/>
            <person name="Fugelstad J."/>
            <person name="Gilroy E.M."/>
            <person name="Gnerre S."/>
            <person name="Green P.J."/>
            <person name="Grenville-Briggs L.J."/>
            <person name="Griffith J."/>
            <person name="Grunwald N.J."/>
            <person name="Horn K."/>
            <person name="Horner N.R."/>
            <person name="Hu C.H."/>
            <person name="Huitema E."/>
            <person name="Jeong D.H."/>
            <person name="Jones A.M."/>
            <person name="Jones J.D."/>
            <person name="Jones R.W."/>
            <person name="Karlsson E.K."/>
            <person name="Kunjeti S.G."/>
            <person name="Lamour K."/>
            <person name="Liu Z."/>
            <person name="Ma L."/>
            <person name="Maclean D."/>
            <person name="Chibucos M.C."/>
            <person name="McDonald H."/>
            <person name="McWalters J."/>
            <person name="Meijer H.J."/>
            <person name="Morgan W."/>
            <person name="Morris P.F."/>
            <person name="Munro C.A."/>
            <person name="O'Neill K."/>
            <person name="Ospina-Giraldo M."/>
            <person name="Pinzon A."/>
            <person name="Pritchard L."/>
            <person name="Ramsahoye B."/>
            <person name="Ren Q."/>
            <person name="Restrepo S."/>
            <person name="Roy S."/>
            <person name="Sadanandom A."/>
            <person name="Savidor A."/>
            <person name="Schornack S."/>
            <person name="Schwartz D.C."/>
            <person name="Schumann U.D."/>
            <person name="Schwessinger B."/>
            <person name="Seyer L."/>
            <person name="Sharpe T."/>
            <person name="Silvar C."/>
            <person name="Song J."/>
            <person name="Studholme D.J."/>
            <person name="Sykes S."/>
            <person name="Thines M."/>
            <person name="van de Vondervoort P.J."/>
            <person name="Phuntumart V."/>
            <person name="Wawra S."/>
            <person name="Weide R."/>
            <person name="Win J."/>
            <person name="Young C."/>
            <person name="Zhou S."/>
            <person name="Fry W."/>
            <person name="Meyers B.C."/>
            <person name="van West P."/>
            <person name="Ristaino J."/>
            <person name="Govers F."/>
            <person name="Birch P.R."/>
            <person name="Whisson S.C."/>
            <person name="Judelson H.S."/>
            <person name="Nusbaum C."/>
        </authorList>
    </citation>
    <scope>NUCLEOTIDE SEQUENCE [LARGE SCALE GENOMIC DNA]</scope>
    <source>
        <strain evidence="2">T30-4</strain>
    </source>
</reference>
<dbReference type="VEuPathDB" id="FungiDB:PITG_15523"/>
<dbReference type="OrthoDB" id="103805at2759"/>
<dbReference type="InParanoid" id="D0NT85"/>
<dbReference type="AlphaFoldDB" id="D0NT85"/>
<dbReference type="RefSeq" id="XP_002897680.1">
    <property type="nucleotide sequence ID" value="XM_002897634.1"/>
</dbReference>
<dbReference type="EMBL" id="DS028159">
    <property type="protein sequence ID" value="EEY64753.1"/>
    <property type="molecule type" value="Genomic_DNA"/>
</dbReference>
<evidence type="ECO:0000313" key="1">
    <source>
        <dbReference type="EMBL" id="EEY64753.1"/>
    </source>
</evidence>